<evidence type="ECO:0000313" key="2">
    <source>
        <dbReference type="EMBL" id="PWJ40747.1"/>
    </source>
</evidence>
<dbReference type="PROSITE" id="PS51257">
    <property type="entry name" value="PROKAR_LIPOPROTEIN"/>
    <property type="match status" value="1"/>
</dbReference>
<feature type="domain" description="NodB homology" evidence="1">
    <location>
        <begin position="25"/>
        <end position="249"/>
    </location>
</feature>
<dbReference type="AlphaFoldDB" id="A0A315Z7C2"/>
<organism evidence="2 3">
    <name type="scientific">Sediminitomix flava</name>
    <dbReference type="NCBI Taxonomy" id="379075"/>
    <lineage>
        <taxon>Bacteria</taxon>
        <taxon>Pseudomonadati</taxon>
        <taxon>Bacteroidota</taxon>
        <taxon>Cytophagia</taxon>
        <taxon>Cytophagales</taxon>
        <taxon>Flammeovirgaceae</taxon>
        <taxon>Sediminitomix</taxon>
    </lineage>
</organism>
<dbReference type="EMBL" id="QGDO01000004">
    <property type="protein sequence ID" value="PWJ40747.1"/>
    <property type="molecule type" value="Genomic_DNA"/>
</dbReference>
<dbReference type="PROSITE" id="PS51677">
    <property type="entry name" value="NODB"/>
    <property type="match status" value="1"/>
</dbReference>
<evidence type="ECO:0000259" key="1">
    <source>
        <dbReference type="PROSITE" id="PS51677"/>
    </source>
</evidence>
<accession>A0A315Z7C2</accession>
<name>A0A315Z7C2_SEDFL</name>
<dbReference type="InterPro" id="IPR011330">
    <property type="entry name" value="Glyco_hydro/deAcase_b/a-brl"/>
</dbReference>
<reference evidence="2 3" key="1">
    <citation type="submission" date="2018-03" db="EMBL/GenBank/DDBJ databases">
        <title>Genomic Encyclopedia of Archaeal and Bacterial Type Strains, Phase II (KMG-II): from individual species to whole genera.</title>
        <authorList>
            <person name="Goeker M."/>
        </authorList>
    </citation>
    <scope>NUCLEOTIDE SEQUENCE [LARGE SCALE GENOMIC DNA]</scope>
    <source>
        <strain evidence="2 3">DSM 28229</strain>
    </source>
</reference>
<dbReference type="GO" id="GO:0005975">
    <property type="term" value="P:carbohydrate metabolic process"/>
    <property type="evidence" value="ECO:0007669"/>
    <property type="project" value="InterPro"/>
</dbReference>
<evidence type="ECO:0000313" key="3">
    <source>
        <dbReference type="Proteomes" id="UP000245535"/>
    </source>
</evidence>
<dbReference type="Proteomes" id="UP000245535">
    <property type="component" value="Unassembled WGS sequence"/>
</dbReference>
<dbReference type="Gene3D" id="3.20.20.370">
    <property type="entry name" value="Glycoside hydrolase/deacetylase"/>
    <property type="match status" value="1"/>
</dbReference>
<protein>
    <submittedName>
        <fullName evidence="2">Polysaccharide deacetylase</fullName>
    </submittedName>
</protein>
<dbReference type="RefSeq" id="WP_109619445.1">
    <property type="nucleotide sequence ID" value="NZ_QGDO01000004.1"/>
</dbReference>
<comment type="caution">
    <text evidence="2">The sequence shown here is derived from an EMBL/GenBank/DDBJ whole genome shotgun (WGS) entry which is preliminary data.</text>
</comment>
<dbReference type="OrthoDB" id="2795102at2"/>
<proteinExistence type="predicted"/>
<gene>
    <name evidence="2" type="ORF">BC781_1045</name>
</gene>
<sequence length="249" mass="29312">MKNFLIFFLTIISLSSSCHKVEKKAGIWLSFDDQSIDQWYDLKTLLDSNSVKATFFISYPHYLTPQKIQKLKNLEKDGHEIGFHGYHHELSEYYIKEHGYLDYIEKEINQGLKIMQSHGFQCTSFAYPFGAKYWFTDFILSQKFEFTRGVTSLNQEKDLSKMEDIYYKFDNDRSLSAISFDNNSGVSLQMLDIALQRALTQNEVLMLYAHKPTNTDQKSYTFNTTTLKYIIDKANTYQLMFYTTKDFDK</sequence>
<dbReference type="SUPFAM" id="SSF88713">
    <property type="entry name" value="Glycoside hydrolase/deacetylase"/>
    <property type="match status" value="1"/>
</dbReference>
<dbReference type="InterPro" id="IPR002509">
    <property type="entry name" value="NODB_dom"/>
</dbReference>
<dbReference type="Pfam" id="PF01522">
    <property type="entry name" value="Polysacc_deac_1"/>
    <property type="match status" value="1"/>
</dbReference>
<keyword evidence="3" id="KW-1185">Reference proteome</keyword>
<dbReference type="GO" id="GO:0016810">
    <property type="term" value="F:hydrolase activity, acting on carbon-nitrogen (but not peptide) bonds"/>
    <property type="evidence" value="ECO:0007669"/>
    <property type="project" value="InterPro"/>
</dbReference>